<accession>A0A0D0AZE1</accession>
<evidence type="ECO:0000259" key="1">
    <source>
        <dbReference type="Pfam" id="PF18717"/>
    </source>
</evidence>
<proteinExistence type="predicted"/>
<dbReference type="HOGENOM" id="CLU_069971_0_0_1"/>
<dbReference type="OrthoDB" id="5598737at2759"/>
<dbReference type="EMBL" id="KN834800">
    <property type="protein sequence ID" value="KIK56095.1"/>
    <property type="molecule type" value="Genomic_DNA"/>
</dbReference>
<protein>
    <recommendedName>
        <fullName evidence="1">HMG domain-containing protein</fullName>
    </recommendedName>
</protein>
<feature type="non-terminal residue" evidence="2">
    <location>
        <position position="1"/>
    </location>
</feature>
<name>A0A0D0AZE1_9AGAR</name>
<dbReference type="Proteomes" id="UP000053593">
    <property type="component" value="Unassembled WGS sequence"/>
</dbReference>
<evidence type="ECO:0000313" key="2">
    <source>
        <dbReference type="EMBL" id="KIK56095.1"/>
    </source>
</evidence>
<dbReference type="AlphaFoldDB" id="A0A0D0AZE1"/>
<sequence length="174" mass="20146">QCVVYTLTQAFKVDIQLQPCPRCPRESRRHIGPEPQGIGLFNFNNFVLFSHEVMNEYVSAFSSSVTPFEAWVEHMNYRYLATKLYSPFARGTVFRSAWFAYARLLMLEGDKTCPRCGNYPKTVIWDGVSIVFAQKHVNDGLQPLTETSKDSQIWGSKSFPRQEWLINGPWQKRL</sequence>
<gene>
    <name evidence="2" type="ORF">GYMLUDRAFT_174631</name>
</gene>
<dbReference type="Pfam" id="PF18717">
    <property type="entry name" value="CxC4"/>
    <property type="match status" value="1"/>
</dbReference>
<dbReference type="InterPro" id="IPR040648">
    <property type="entry name" value="HMGXB3_CxC4"/>
</dbReference>
<feature type="domain" description="HMG" evidence="1">
    <location>
        <begin position="1"/>
        <end position="101"/>
    </location>
</feature>
<keyword evidence="3" id="KW-1185">Reference proteome</keyword>
<reference evidence="2 3" key="1">
    <citation type="submission" date="2014-04" db="EMBL/GenBank/DDBJ databases">
        <title>Evolutionary Origins and Diversification of the Mycorrhizal Mutualists.</title>
        <authorList>
            <consortium name="DOE Joint Genome Institute"/>
            <consortium name="Mycorrhizal Genomics Consortium"/>
            <person name="Kohler A."/>
            <person name="Kuo A."/>
            <person name="Nagy L.G."/>
            <person name="Floudas D."/>
            <person name="Copeland A."/>
            <person name="Barry K.W."/>
            <person name="Cichocki N."/>
            <person name="Veneault-Fourrey C."/>
            <person name="LaButti K."/>
            <person name="Lindquist E.A."/>
            <person name="Lipzen A."/>
            <person name="Lundell T."/>
            <person name="Morin E."/>
            <person name="Murat C."/>
            <person name="Riley R."/>
            <person name="Ohm R."/>
            <person name="Sun H."/>
            <person name="Tunlid A."/>
            <person name="Henrissat B."/>
            <person name="Grigoriev I.V."/>
            <person name="Hibbett D.S."/>
            <person name="Martin F."/>
        </authorList>
    </citation>
    <scope>NUCLEOTIDE SEQUENCE [LARGE SCALE GENOMIC DNA]</scope>
    <source>
        <strain evidence="2 3">FD-317 M1</strain>
    </source>
</reference>
<organism evidence="2 3">
    <name type="scientific">Collybiopsis luxurians FD-317 M1</name>
    <dbReference type="NCBI Taxonomy" id="944289"/>
    <lineage>
        <taxon>Eukaryota</taxon>
        <taxon>Fungi</taxon>
        <taxon>Dikarya</taxon>
        <taxon>Basidiomycota</taxon>
        <taxon>Agaricomycotina</taxon>
        <taxon>Agaricomycetes</taxon>
        <taxon>Agaricomycetidae</taxon>
        <taxon>Agaricales</taxon>
        <taxon>Marasmiineae</taxon>
        <taxon>Omphalotaceae</taxon>
        <taxon>Collybiopsis</taxon>
        <taxon>Collybiopsis luxurians</taxon>
    </lineage>
</organism>
<evidence type="ECO:0000313" key="3">
    <source>
        <dbReference type="Proteomes" id="UP000053593"/>
    </source>
</evidence>